<dbReference type="SUPFAM" id="SSF49764">
    <property type="entry name" value="HSP20-like chaperones"/>
    <property type="match status" value="1"/>
</dbReference>
<evidence type="ECO:0000259" key="5">
    <source>
        <dbReference type="PROSITE" id="PS01031"/>
    </source>
</evidence>
<feature type="compositionally biased region" description="Basic and acidic residues" evidence="4">
    <location>
        <begin position="53"/>
        <end position="65"/>
    </location>
</feature>
<dbReference type="PANTHER" id="PTHR11527">
    <property type="entry name" value="HEAT-SHOCK PROTEIN 20 FAMILY MEMBER"/>
    <property type="match status" value="1"/>
</dbReference>
<organism evidence="6 7">
    <name type="scientific">Chlamydomonas eustigma</name>
    <dbReference type="NCBI Taxonomy" id="1157962"/>
    <lineage>
        <taxon>Eukaryota</taxon>
        <taxon>Viridiplantae</taxon>
        <taxon>Chlorophyta</taxon>
        <taxon>core chlorophytes</taxon>
        <taxon>Chlorophyceae</taxon>
        <taxon>CS clade</taxon>
        <taxon>Chlamydomonadales</taxon>
        <taxon>Chlamydomonadaceae</taxon>
        <taxon>Chlamydomonas</taxon>
    </lineage>
</organism>
<evidence type="ECO:0000256" key="3">
    <source>
        <dbReference type="RuleBase" id="RU003616"/>
    </source>
</evidence>
<dbReference type="InterPro" id="IPR031107">
    <property type="entry name" value="Small_HSP"/>
</dbReference>
<comment type="caution">
    <text evidence="6">The sequence shown here is derived from an EMBL/GenBank/DDBJ whole genome shotgun (WGS) entry which is preliminary data.</text>
</comment>
<dbReference type="Gene3D" id="2.60.40.790">
    <property type="match status" value="1"/>
</dbReference>
<dbReference type="InterPro" id="IPR008978">
    <property type="entry name" value="HSP20-like_chaperone"/>
</dbReference>
<dbReference type="AlphaFoldDB" id="A0A250WWB8"/>
<reference evidence="6 7" key="1">
    <citation type="submission" date="2017-08" db="EMBL/GenBank/DDBJ databases">
        <title>Acidophilic green algal genome provides insights into adaptation to an acidic environment.</title>
        <authorList>
            <person name="Hirooka S."/>
            <person name="Hirose Y."/>
            <person name="Kanesaki Y."/>
            <person name="Higuchi S."/>
            <person name="Fujiwara T."/>
            <person name="Onuma R."/>
            <person name="Era A."/>
            <person name="Ohbayashi R."/>
            <person name="Uzuka A."/>
            <person name="Nozaki H."/>
            <person name="Yoshikawa H."/>
            <person name="Miyagishima S.Y."/>
        </authorList>
    </citation>
    <scope>NUCLEOTIDE SEQUENCE [LARGE SCALE GENOMIC DNA]</scope>
    <source>
        <strain evidence="6 7">NIES-2499</strain>
    </source>
</reference>
<evidence type="ECO:0000256" key="2">
    <source>
        <dbReference type="PROSITE-ProRule" id="PRU00285"/>
    </source>
</evidence>
<sequence length="242" mass="26965">MLLNKTAAMLRSFRHGVVVVSVSPWKNPRQIRLNFKEEKVEEQGGKQDMATKATEKQLTKQEKAVLTRPSSAHPIMRFNDTLSEMQKEMNALMSHFMSDVDMMGPFSNMSRALNLEMMRPMEETLMSMLPAVEVDVGPDAYTLYAMIPGFSKEEVKVLLSPDGVLSIKGEHTEGSVPADKEKTADEVSLKSSHRFSSFQRSFRLPGDASVENISANVKNGVLTVMAPKKEPPVVQHKEVPVS</sequence>
<dbReference type="Pfam" id="PF00011">
    <property type="entry name" value="HSP20"/>
    <property type="match status" value="1"/>
</dbReference>
<protein>
    <recommendedName>
        <fullName evidence="5">SHSP domain-containing protein</fullName>
    </recommendedName>
</protein>
<dbReference type="STRING" id="1157962.A0A250WWB8"/>
<evidence type="ECO:0000313" key="7">
    <source>
        <dbReference type="Proteomes" id="UP000232323"/>
    </source>
</evidence>
<name>A0A250WWB8_9CHLO</name>
<proteinExistence type="inferred from homology"/>
<evidence type="ECO:0000256" key="4">
    <source>
        <dbReference type="SAM" id="MobiDB-lite"/>
    </source>
</evidence>
<evidence type="ECO:0000313" key="6">
    <source>
        <dbReference type="EMBL" id="GAX75085.1"/>
    </source>
</evidence>
<accession>A0A250WWB8</accession>
<dbReference type="OrthoDB" id="1245404at2759"/>
<feature type="region of interest" description="Disordered" evidence="4">
    <location>
        <begin position="40"/>
        <end position="66"/>
    </location>
</feature>
<keyword evidence="7" id="KW-1185">Reference proteome</keyword>
<dbReference type="InterPro" id="IPR002068">
    <property type="entry name" value="A-crystallin/Hsp20_dom"/>
</dbReference>
<dbReference type="Proteomes" id="UP000232323">
    <property type="component" value="Unassembled WGS sequence"/>
</dbReference>
<evidence type="ECO:0000256" key="1">
    <source>
        <dbReference type="ARBA" id="ARBA00023016"/>
    </source>
</evidence>
<dbReference type="CDD" id="cd06464">
    <property type="entry name" value="ACD_sHsps-like"/>
    <property type="match status" value="1"/>
</dbReference>
<feature type="domain" description="SHSP" evidence="5">
    <location>
        <begin position="123"/>
        <end position="242"/>
    </location>
</feature>
<keyword evidence="1" id="KW-0346">Stress response</keyword>
<comment type="similarity">
    <text evidence="2 3">Belongs to the small heat shock protein (HSP20) family.</text>
</comment>
<dbReference type="EMBL" id="BEGY01000010">
    <property type="protein sequence ID" value="GAX75085.1"/>
    <property type="molecule type" value="Genomic_DNA"/>
</dbReference>
<dbReference type="PROSITE" id="PS01031">
    <property type="entry name" value="SHSP"/>
    <property type="match status" value="1"/>
</dbReference>
<gene>
    <name evidence="6" type="ORF">CEUSTIGMA_g2529.t1</name>
</gene>